<name>A0A7G1KU78_9NOCA</name>
<organism evidence="1 2">
    <name type="scientific">Nocardia wallacei</name>
    <dbReference type="NCBI Taxonomy" id="480035"/>
    <lineage>
        <taxon>Bacteria</taxon>
        <taxon>Bacillati</taxon>
        <taxon>Actinomycetota</taxon>
        <taxon>Actinomycetes</taxon>
        <taxon>Mycobacteriales</taxon>
        <taxon>Nocardiaceae</taxon>
        <taxon>Nocardia</taxon>
    </lineage>
</organism>
<dbReference type="Proteomes" id="UP000516173">
    <property type="component" value="Chromosome"/>
</dbReference>
<dbReference type="GeneID" id="80348944"/>
<protein>
    <submittedName>
        <fullName evidence="1">Uncharacterized protein</fullName>
    </submittedName>
</protein>
<reference evidence="1 2" key="1">
    <citation type="submission" date="2020-08" db="EMBL/GenBank/DDBJ databases">
        <title>Genome Sequencing of Nocardia wallacei strain FMUON74 and assembly.</title>
        <authorList>
            <person name="Toyokawa M."/>
            <person name="Uesaka K."/>
        </authorList>
    </citation>
    <scope>NUCLEOTIDE SEQUENCE [LARGE SCALE GENOMIC DNA]</scope>
    <source>
        <strain evidence="1 2">FMUON74</strain>
    </source>
</reference>
<evidence type="ECO:0000313" key="1">
    <source>
        <dbReference type="EMBL" id="BCK56714.1"/>
    </source>
</evidence>
<sequence length="277" mass="31043">MDLDQATGFADAQVAVAHSRPEDRLRLAAGFYPDGVPGYQRAELTFLRWELGRGVLHPVSGSPWWRAINDRLLRDKLAARLLWDAGAEATVPEVRGWLEFLTAPSPATWYRAHNRSVVTGYLDSEALAAAELPAERFMMNVTLVRVLFTQALAERPELAVGRLGRAARHLADPRGAAVRMFLDLRNVFPERYPLHGMTIRDILALEGRAARTIDYGVILPKLPELYRFAAEQLDEPRLPALAHDGVFRYGDPGVAREDLRPDRLSRYAATLTTPRAR</sequence>
<dbReference type="KEGG" id="nwl:NWFMUON74_44860"/>
<gene>
    <name evidence="1" type="ORF">NWFMUON74_44860</name>
</gene>
<dbReference type="AlphaFoldDB" id="A0A7G1KU78"/>
<accession>A0A7G1KU78</accession>
<evidence type="ECO:0000313" key="2">
    <source>
        <dbReference type="Proteomes" id="UP000516173"/>
    </source>
</evidence>
<dbReference type="EMBL" id="AP023396">
    <property type="protein sequence ID" value="BCK56714.1"/>
    <property type="molecule type" value="Genomic_DNA"/>
</dbReference>
<dbReference type="RefSeq" id="WP_187683737.1">
    <property type="nucleotide sequence ID" value="NZ_AP023396.1"/>
</dbReference>
<proteinExistence type="predicted"/>
<keyword evidence="2" id="KW-1185">Reference proteome</keyword>